<dbReference type="PROSITE" id="PS50005">
    <property type="entry name" value="TPR"/>
    <property type="match status" value="3"/>
</dbReference>
<evidence type="ECO:0000313" key="7">
    <source>
        <dbReference type="Proteomes" id="UP000020218"/>
    </source>
</evidence>
<feature type="chain" id="PRO_5001462426" evidence="5">
    <location>
        <begin position="23"/>
        <end position="266"/>
    </location>
</feature>
<dbReference type="InterPro" id="IPR013360">
    <property type="entry name" value="Pilus_4_PilW"/>
</dbReference>
<dbReference type="PANTHER" id="PTHR44858:SF1">
    <property type="entry name" value="UDP-N-ACETYLGLUCOSAMINE--PEPTIDE N-ACETYLGLUCOSAMINYLTRANSFERASE SPINDLY-RELATED"/>
    <property type="match status" value="1"/>
</dbReference>
<dbReference type="SMART" id="SM00028">
    <property type="entry name" value="TPR"/>
    <property type="match status" value="4"/>
</dbReference>
<dbReference type="NCBIfam" id="TIGR02521">
    <property type="entry name" value="type_IV_pilW"/>
    <property type="match status" value="1"/>
</dbReference>
<dbReference type="PROSITE" id="PS51257">
    <property type="entry name" value="PROKAR_LIPOPROTEIN"/>
    <property type="match status" value="1"/>
</dbReference>
<evidence type="ECO:0000256" key="2">
    <source>
        <dbReference type="ARBA" id="ARBA00022803"/>
    </source>
</evidence>
<evidence type="ECO:0000256" key="5">
    <source>
        <dbReference type="SAM" id="SignalP"/>
    </source>
</evidence>
<feature type="signal peptide" evidence="5">
    <location>
        <begin position="1"/>
        <end position="22"/>
    </location>
</feature>
<dbReference type="InterPro" id="IPR011990">
    <property type="entry name" value="TPR-like_helical_dom_sf"/>
</dbReference>
<comment type="caution">
    <text evidence="6">The sequence shown here is derived from an EMBL/GenBank/DDBJ whole genome shotgun (WGS) entry which is preliminary data.</text>
</comment>
<evidence type="ECO:0000313" key="6">
    <source>
        <dbReference type="EMBL" id="EXI67412.1"/>
    </source>
</evidence>
<feature type="repeat" description="TPR" evidence="3">
    <location>
        <begin position="153"/>
        <end position="186"/>
    </location>
</feature>
<feature type="repeat" description="TPR" evidence="3">
    <location>
        <begin position="83"/>
        <end position="116"/>
    </location>
</feature>
<gene>
    <name evidence="6" type="ORF">AW08_01968</name>
</gene>
<keyword evidence="1" id="KW-0677">Repeat</keyword>
<dbReference type="Pfam" id="PF13432">
    <property type="entry name" value="TPR_16"/>
    <property type="match status" value="1"/>
</dbReference>
<keyword evidence="5" id="KW-0732">Signal</keyword>
<name>A0A011NS46_9PROT</name>
<keyword evidence="2 3" id="KW-0802">TPR repeat</keyword>
<dbReference type="SUPFAM" id="SSF48452">
    <property type="entry name" value="TPR-like"/>
    <property type="match status" value="1"/>
</dbReference>
<dbReference type="PATRIC" id="fig|1454001.3.peg.2008"/>
<dbReference type="AlphaFoldDB" id="A0A011NS46"/>
<dbReference type="Gene3D" id="1.25.40.10">
    <property type="entry name" value="Tetratricopeptide repeat domain"/>
    <property type="match status" value="1"/>
</dbReference>
<accession>A0A011NS46</accession>
<proteinExistence type="predicted"/>
<feature type="region of interest" description="Disordered" evidence="4">
    <location>
        <begin position="19"/>
        <end position="48"/>
    </location>
</feature>
<dbReference type="STRING" id="1454001.AW08_01968"/>
<organism evidence="6 7">
    <name type="scientific">Candidatus Accumulibacter adjunctus</name>
    <dbReference type="NCBI Taxonomy" id="1454001"/>
    <lineage>
        <taxon>Bacteria</taxon>
        <taxon>Pseudomonadati</taxon>
        <taxon>Pseudomonadota</taxon>
        <taxon>Betaproteobacteria</taxon>
        <taxon>Candidatus Accumulibacter</taxon>
    </lineage>
</organism>
<evidence type="ECO:0000256" key="1">
    <source>
        <dbReference type="ARBA" id="ARBA00022737"/>
    </source>
</evidence>
<evidence type="ECO:0000256" key="4">
    <source>
        <dbReference type="SAM" id="MobiDB-lite"/>
    </source>
</evidence>
<sequence>MRRVLCGLLVCLALAACSSGSAPPVAKKPVEDEADSRQPTKPRDPRTRAKLHTELGAMYLQAGNLTVALEELSIAILIDPDYATAYAMRGLAAYRIRELQLADQDFRRALSLDGKDPEINNNYGWFLCQVGREKEGLGHIQAAMRNPLYKTPEKAYLNAGSCYARIGDLASAEAHVEQSLRILPGNPPALLELASINFRKGDVDRARHELVELLRHNDPNAEALWLGVRIERALGNRPAEARYASQLRRKFPLSPEAEELLKGRSE</sequence>
<reference evidence="6" key="1">
    <citation type="submission" date="2014-02" db="EMBL/GenBank/DDBJ databases">
        <title>Expanding our view of genomic diversity in Candidatus Accumulibacter clades.</title>
        <authorList>
            <person name="Skennerton C.T."/>
            <person name="Barr J.J."/>
            <person name="Slater F.R."/>
            <person name="Bond P.L."/>
            <person name="Tyson G.W."/>
        </authorList>
    </citation>
    <scope>NUCLEOTIDE SEQUENCE [LARGE SCALE GENOMIC DNA]</scope>
</reference>
<dbReference type="Pfam" id="PF14559">
    <property type="entry name" value="TPR_19"/>
    <property type="match status" value="1"/>
</dbReference>
<feature type="repeat" description="TPR" evidence="3">
    <location>
        <begin position="49"/>
        <end position="82"/>
    </location>
</feature>
<feature type="compositionally biased region" description="Basic and acidic residues" evidence="4">
    <location>
        <begin position="28"/>
        <end position="48"/>
    </location>
</feature>
<dbReference type="EMBL" id="JFAX01000010">
    <property type="protein sequence ID" value="EXI67412.1"/>
    <property type="molecule type" value="Genomic_DNA"/>
</dbReference>
<dbReference type="Proteomes" id="UP000020218">
    <property type="component" value="Unassembled WGS sequence"/>
</dbReference>
<protein>
    <submittedName>
        <fullName evidence="6">Type IV pilus biogenesis/stability protein PilW</fullName>
    </submittedName>
</protein>
<dbReference type="InterPro" id="IPR019734">
    <property type="entry name" value="TPR_rpt"/>
</dbReference>
<dbReference type="PANTHER" id="PTHR44858">
    <property type="entry name" value="TETRATRICOPEPTIDE REPEAT PROTEIN 6"/>
    <property type="match status" value="1"/>
</dbReference>
<dbReference type="InterPro" id="IPR050498">
    <property type="entry name" value="Ycf3"/>
</dbReference>
<keyword evidence="7" id="KW-1185">Reference proteome</keyword>
<evidence type="ECO:0000256" key="3">
    <source>
        <dbReference type="PROSITE-ProRule" id="PRU00339"/>
    </source>
</evidence>